<dbReference type="RefSeq" id="WP_145892145.1">
    <property type="nucleotide sequence ID" value="NZ_VOBQ01000004.1"/>
</dbReference>
<name>A0A562ZVD1_9BURK</name>
<dbReference type="Proteomes" id="UP000318199">
    <property type="component" value="Unassembled WGS sequence"/>
</dbReference>
<gene>
    <name evidence="1" type="ORF">FN976_06420</name>
</gene>
<proteinExistence type="predicted"/>
<comment type="caution">
    <text evidence="1">The sequence shown here is derived from an EMBL/GenBank/DDBJ whole genome shotgun (WGS) entry which is preliminary data.</text>
</comment>
<keyword evidence="2" id="KW-1185">Reference proteome</keyword>
<accession>A0A562ZVD1</accession>
<dbReference type="EMBL" id="VOBQ01000004">
    <property type="protein sequence ID" value="TWO72331.1"/>
    <property type="molecule type" value="Genomic_DNA"/>
</dbReference>
<dbReference type="AlphaFoldDB" id="A0A562ZVD1"/>
<protein>
    <submittedName>
        <fullName evidence="1">Uncharacterized protein</fullName>
    </submittedName>
</protein>
<evidence type="ECO:0000313" key="1">
    <source>
        <dbReference type="EMBL" id="TWO72331.1"/>
    </source>
</evidence>
<reference evidence="1 2" key="1">
    <citation type="submission" date="2019-07" db="EMBL/GenBank/DDBJ databases">
        <title>Caenimonas sedimenti sp. nov., isolated from activated sludge.</title>
        <authorList>
            <person name="Xu J."/>
        </authorList>
    </citation>
    <scope>NUCLEOTIDE SEQUENCE [LARGE SCALE GENOMIC DNA]</scope>
    <source>
        <strain evidence="1 2">HX-9-20</strain>
    </source>
</reference>
<sequence length="171" mass="19355">MPKNRDYTGLVRTPPSMAWLIQEVARLKGRIDKIDKLLEALPRERVELMQALDALQRVIPLHEVPVDPHQIKGVSTSRPRLVGHGDIRKGIMECLRLAEGEPRYTLEIVLFIARKNGLDVDAIGKENLRRVVARRLRDMRDEGLVVPLHASSTNKLGAWKFADMGLASRRA</sequence>
<evidence type="ECO:0000313" key="2">
    <source>
        <dbReference type="Proteomes" id="UP000318199"/>
    </source>
</evidence>
<dbReference type="OrthoDB" id="9154764at2"/>
<organism evidence="1 2">
    <name type="scientific">Caenimonas sedimenti</name>
    <dbReference type="NCBI Taxonomy" id="2596921"/>
    <lineage>
        <taxon>Bacteria</taxon>
        <taxon>Pseudomonadati</taxon>
        <taxon>Pseudomonadota</taxon>
        <taxon>Betaproteobacteria</taxon>
        <taxon>Burkholderiales</taxon>
        <taxon>Comamonadaceae</taxon>
        <taxon>Caenimonas</taxon>
    </lineage>
</organism>